<reference evidence="2 3" key="1">
    <citation type="submission" date="2018-11" db="EMBL/GenBank/DDBJ databases">
        <authorList>
            <consortium name="Pathogen Informatics"/>
        </authorList>
    </citation>
    <scope>NUCLEOTIDE SEQUENCE [LARGE SCALE GENOMIC DNA]</scope>
</reference>
<accession>A0A183F9I2</accession>
<feature type="region of interest" description="Disordered" evidence="1">
    <location>
        <begin position="44"/>
        <end position="113"/>
    </location>
</feature>
<gene>
    <name evidence="2" type="ORF">HPBE_LOCUS2825</name>
</gene>
<reference evidence="4" key="2">
    <citation type="submission" date="2019-09" db="UniProtKB">
        <authorList>
            <consortium name="WormBaseParasite"/>
        </authorList>
    </citation>
    <scope>IDENTIFICATION</scope>
</reference>
<name>A0A183F9I2_HELPZ</name>
<feature type="compositionally biased region" description="Basic and acidic residues" evidence="1">
    <location>
        <begin position="52"/>
        <end position="63"/>
    </location>
</feature>
<evidence type="ECO:0000313" key="2">
    <source>
        <dbReference type="EMBL" id="VDO28580.1"/>
    </source>
</evidence>
<dbReference type="WBParaSite" id="HPBE_0000282401-mRNA-1">
    <property type="protein sequence ID" value="HPBE_0000282401-mRNA-1"/>
    <property type="gene ID" value="HPBE_0000282401"/>
</dbReference>
<keyword evidence="3" id="KW-1185">Reference proteome</keyword>
<evidence type="ECO:0000256" key="1">
    <source>
        <dbReference type="SAM" id="MobiDB-lite"/>
    </source>
</evidence>
<evidence type="ECO:0000313" key="3">
    <source>
        <dbReference type="Proteomes" id="UP000050761"/>
    </source>
</evidence>
<sequence length="113" mass="12925">MFIPTGENTADCATRGITAKELIDHSWWKGPKLLRQSKQYWSNTVFYPDPQGDDKASLNKSREEDDPINDQEQGDHPTMDDLDEPFESELRIAEDPNRETPDEQNAFEAPTEA</sequence>
<protein>
    <submittedName>
        <fullName evidence="4">AGC-kinase C-terminal domain-containing protein</fullName>
    </submittedName>
</protein>
<dbReference type="EMBL" id="UZAH01005075">
    <property type="protein sequence ID" value="VDO28580.1"/>
    <property type="molecule type" value="Genomic_DNA"/>
</dbReference>
<organism evidence="3 4">
    <name type="scientific">Heligmosomoides polygyrus</name>
    <name type="common">Parasitic roundworm</name>
    <dbReference type="NCBI Taxonomy" id="6339"/>
    <lineage>
        <taxon>Eukaryota</taxon>
        <taxon>Metazoa</taxon>
        <taxon>Ecdysozoa</taxon>
        <taxon>Nematoda</taxon>
        <taxon>Chromadorea</taxon>
        <taxon>Rhabditida</taxon>
        <taxon>Rhabditina</taxon>
        <taxon>Rhabditomorpha</taxon>
        <taxon>Strongyloidea</taxon>
        <taxon>Heligmosomidae</taxon>
        <taxon>Heligmosomoides</taxon>
    </lineage>
</organism>
<dbReference type="AlphaFoldDB" id="A0A183F9I2"/>
<evidence type="ECO:0000313" key="4">
    <source>
        <dbReference type="WBParaSite" id="HPBE_0000282401-mRNA-1"/>
    </source>
</evidence>
<proteinExistence type="predicted"/>
<dbReference type="OrthoDB" id="5877161at2759"/>
<feature type="compositionally biased region" description="Basic and acidic residues" evidence="1">
    <location>
        <begin position="88"/>
        <end position="101"/>
    </location>
</feature>
<dbReference type="Proteomes" id="UP000050761">
    <property type="component" value="Unassembled WGS sequence"/>
</dbReference>
<accession>A0A3P7U103</accession>